<dbReference type="AlphaFoldDB" id="A0A0V1FGY3"/>
<sequence>MIQLKQIDQGKKFIFTKDQEKQMQIKKDLTNIISRLWNKDVQFRNKQQYVKYCENWTMLKGRIFHVKV</sequence>
<proteinExistence type="predicted"/>
<comment type="caution">
    <text evidence="1">The sequence shown here is derived from an EMBL/GenBank/DDBJ whole genome shotgun (WGS) entry which is preliminary data.</text>
</comment>
<accession>A0A0V1FGY3</accession>
<evidence type="ECO:0000313" key="1">
    <source>
        <dbReference type="EMBL" id="KRY85023.1"/>
    </source>
</evidence>
<dbReference type="Proteomes" id="UP000054995">
    <property type="component" value="Unassembled WGS sequence"/>
</dbReference>
<name>A0A0V1FGY3_TRIPS</name>
<organism evidence="1 2">
    <name type="scientific">Trichinella pseudospiralis</name>
    <name type="common">Parasitic roundworm</name>
    <dbReference type="NCBI Taxonomy" id="6337"/>
    <lineage>
        <taxon>Eukaryota</taxon>
        <taxon>Metazoa</taxon>
        <taxon>Ecdysozoa</taxon>
        <taxon>Nematoda</taxon>
        <taxon>Enoplea</taxon>
        <taxon>Dorylaimia</taxon>
        <taxon>Trichinellida</taxon>
        <taxon>Trichinellidae</taxon>
        <taxon>Trichinella</taxon>
    </lineage>
</organism>
<evidence type="ECO:0000313" key="2">
    <source>
        <dbReference type="Proteomes" id="UP000054995"/>
    </source>
</evidence>
<reference evidence="1 2" key="1">
    <citation type="submission" date="2015-01" db="EMBL/GenBank/DDBJ databases">
        <title>Evolution of Trichinella species and genotypes.</title>
        <authorList>
            <person name="Korhonen P.K."/>
            <person name="Edoardo P."/>
            <person name="Giuseppe L.R."/>
            <person name="Gasser R.B."/>
        </authorList>
    </citation>
    <scope>NUCLEOTIDE SEQUENCE [LARGE SCALE GENOMIC DNA]</scope>
    <source>
        <strain evidence="1">ISS470</strain>
    </source>
</reference>
<keyword evidence="2" id="KW-1185">Reference proteome</keyword>
<gene>
    <name evidence="1" type="ORF">T4D_10024</name>
</gene>
<dbReference type="EMBL" id="JYDT01000100">
    <property type="protein sequence ID" value="KRY85023.1"/>
    <property type="molecule type" value="Genomic_DNA"/>
</dbReference>
<protein>
    <submittedName>
        <fullName evidence="1">Uncharacterized protein</fullName>
    </submittedName>
</protein>